<name>A0AAW1KCP1_SAPOF</name>
<dbReference type="GO" id="GO:0016020">
    <property type="term" value="C:membrane"/>
    <property type="evidence" value="ECO:0007669"/>
    <property type="project" value="UniProtKB-SubCell"/>
</dbReference>
<dbReference type="PROSITE" id="PS50850">
    <property type="entry name" value="MFS"/>
    <property type="match status" value="1"/>
</dbReference>
<evidence type="ECO:0000313" key="9">
    <source>
        <dbReference type="Proteomes" id="UP001443914"/>
    </source>
</evidence>
<comment type="similarity">
    <text evidence="5">Belongs to the major facilitator superfamily. Sodium/anion cotransporter (TC 2.A.1.14) family.</text>
</comment>
<feature type="transmembrane region" description="Helical" evidence="6">
    <location>
        <begin position="110"/>
        <end position="133"/>
    </location>
</feature>
<dbReference type="InterPro" id="IPR050382">
    <property type="entry name" value="MFS_Na/Anion_cotransporter"/>
</dbReference>
<dbReference type="SUPFAM" id="SSF103473">
    <property type="entry name" value="MFS general substrate transporter"/>
    <property type="match status" value="1"/>
</dbReference>
<feature type="transmembrane region" description="Helical" evidence="6">
    <location>
        <begin position="331"/>
        <end position="355"/>
    </location>
</feature>
<dbReference type="InterPro" id="IPR044777">
    <property type="entry name" value="SLC17A9-like"/>
</dbReference>
<feature type="transmembrane region" description="Helical" evidence="6">
    <location>
        <begin position="176"/>
        <end position="195"/>
    </location>
</feature>
<dbReference type="GO" id="GO:0005315">
    <property type="term" value="F:phosphate transmembrane transporter activity"/>
    <property type="evidence" value="ECO:0007669"/>
    <property type="project" value="UniProtKB-ARBA"/>
</dbReference>
<dbReference type="Proteomes" id="UP001443914">
    <property type="component" value="Unassembled WGS sequence"/>
</dbReference>
<evidence type="ECO:0000256" key="5">
    <source>
        <dbReference type="ARBA" id="ARBA00024362"/>
    </source>
</evidence>
<evidence type="ECO:0000259" key="7">
    <source>
        <dbReference type="PROSITE" id="PS50850"/>
    </source>
</evidence>
<feature type="transmembrane region" description="Helical" evidence="6">
    <location>
        <begin position="461"/>
        <end position="485"/>
    </location>
</feature>
<dbReference type="AlphaFoldDB" id="A0AAW1KCP1"/>
<dbReference type="PANTHER" id="PTHR11662:SF399">
    <property type="entry name" value="FI19708P1-RELATED"/>
    <property type="match status" value="1"/>
</dbReference>
<feature type="transmembrane region" description="Helical" evidence="6">
    <location>
        <begin position="145"/>
        <end position="164"/>
    </location>
</feature>
<dbReference type="EMBL" id="JBDFQZ010000006">
    <property type="protein sequence ID" value="KAK9716050.1"/>
    <property type="molecule type" value="Genomic_DNA"/>
</dbReference>
<gene>
    <name evidence="8" type="ORF">RND81_06G208200</name>
</gene>
<keyword evidence="9" id="KW-1185">Reference proteome</keyword>
<evidence type="ECO:0000313" key="8">
    <source>
        <dbReference type="EMBL" id="KAK9716050.1"/>
    </source>
</evidence>
<dbReference type="Gene3D" id="1.20.1250.20">
    <property type="entry name" value="MFS general substrate transporter like domains"/>
    <property type="match status" value="2"/>
</dbReference>
<feature type="transmembrane region" description="Helical" evidence="6">
    <location>
        <begin position="264"/>
        <end position="284"/>
    </location>
</feature>
<comment type="caution">
    <text evidence="8">The sequence shown here is derived from an EMBL/GenBank/DDBJ whole genome shotgun (WGS) entry which is preliminary data.</text>
</comment>
<dbReference type="PANTHER" id="PTHR11662">
    <property type="entry name" value="SOLUTE CARRIER FAMILY 17"/>
    <property type="match status" value="1"/>
</dbReference>
<organism evidence="8 9">
    <name type="scientific">Saponaria officinalis</name>
    <name type="common">Common soapwort</name>
    <name type="synonym">Lychnis saponaria</name>
    <dbReference type="NCBI Taxonomy" id="3572"/>
    <lineage>
        <taxon>Eukaryota</taxon>
        <taxon>Viridiplantae</taxon>
        <taxon>Streptophyta</taxon>
        <taxon>Embryophyta</taxon>
        <taxon>Tracheophyta</taxon>
        <taxon>Spermatophyta</taxon>
        <taxon>Magnoliopsida</taxon>
        <taxon>eudicotyledons</taxon>
        <taxon>Gunneridae</taxon>
        <taxon>Pentapetalae</taxon>
        <taxon>Caryophyllales</taxon>
        <taxon>Caryophyllaceae</taxon>
        <taxon>Caryophylleae</taxon>
        <taxon>Saponaria</taxon>
    </lineage>
</organism>
<reference evidence="8" key="1">
    <citation type="submission" date="2024-03" db="EMBL/GenBank/DDBJ databases">
        <title>WGS assembly of Saponaria officinalis var. Norfolk2.</title>
        <authorList>
            <person name="Jenkins J."/>
            <person name="Shu S."/>
            <person name="Grimwood J."/>
            <person name="Barry K."/>
            <person name="Goodstein D."/>
            <person name="Schmutz J."/>
            <person name="Leebens-Mack J."/>
            <person name="Osbourn A."/>
        </authorList>
    </citation>
    <scope>NUCLEOTIDE SEQUENCE [LARGE SCALE GENOMIC DNA]</scope>
    <source>
        <strain evidence="8">JIC</strain>
    </source>
</reference>
<sequence>MTSLYYSSPSSHTKFKTFLNYHSKTKQQKPNNIILHSSSSSFPSNLEKTQLKSEVIISSSRRRSSWNTKPKDGENGRKLEVKCNGYEEKVNGEILKNDENNKGEVYRYKVVVLVAMVMCLMNANRIVMSVAVVPLSLAHSWSTSFVGIVQSSFLWGYIVSSVIGGAMADKFGGAKVMACGVAFWSLATLLTPWAAHLSPTTLLAVRAFFGLAQGVAIPSMNLILSRWFPIHERARAVGISMAGFQLGNVLGLCVTPHLMSLTGISGPFVLFSSLGILWLILWGYGVTNDPRESQFVRNSELQLIQAGKTNVSVSNATIPPISLLLSKWPSWAIIFANFTNNWGYFVLLSWMPIYFKIVLGVNLKEAAWFSAVPWGVMAVSSYVAGAASDHLIKAGYALILVRKIMQSIGFVGPAVSLLSLNHAKTPGVASVILTFALSFSSFSQAGYLLNIQDIAPQSAGLLHGISNAAGTLAAIISTIGTGYFVEWLGSFKAFLTLTAILYFASTFFYNIHATAEKVV</sequence>
<keyword evidence="4 6" id="KW-0472">Membrane</keyword>
<feature type="transmembrane region" description="Helical" evidence="6">
    <location>
        <begin position="427"/>
        <end position="449"/>
    </location>
</feature>
<keyword evidence="2 6" id="KW-0812">Transmembrane</keyword>
<evidence type="ECO:0000256" key="6">
    <source>
        <dbReference type="SAM" id="Phobius"/>
    </source>
</evidence>
<accession>A0AAW1KCP1</accession>
<evidence type="ECO:0000256" key="2">
    <source>
        <dbReference type="ARBA" id="ARBA00022692"/>
    </source>
</evidence>
<feature type="transmembrane region" description="Helical" evidence="6">
    <location>
        <begin position="201"/>
        <end position="224"/>
    </location>
</feature>
<dbReference type="InterPro" id="IPR020846">
    <property type="entry name" value="MFS_dom"/>
</dbReference>
<feature type="transmembrane region" description="Helical" evidence="6">
    <location>
        <begin position="491"/>
        <end position="511"/>
    </location>
</feature>
<evidence type="ECO:0000256" key="3">
    <source>
        <dbReference type="ARBA" id="ARBA00022989"/>
    </source>
</evidence>
<protein>
    <recommendedName>
        <fullName evidence="7">Major facilitator superfamily (MFS) profile domain-containing protein</fullName>
    </recommendedName>
</protein>
<proteinExistence type="inferred from homology"/>
<dbReference type="InterPro" id="IPR036259">
    <property type="entry name" value="MFS_trans_sf"/>
</dbReference>
<dbReference type="GO" id="GO:0009536">
    <property type="term" value="C:plastid"/>
    <property type="evidence" value="ECO:0007669"/>
    <property type="project" value="TreeGrafter"/>
</dbReference>
<dbReference type="Pfam" id="PF07690">
    <property type="entry name" value="MFS_1"/>
    <property type="match status" value="1"/>
</dbReference>
<dbReference type="FunFam" id="1.20.1250.20:FF:000058">
    <property type="entry name" value="ascorbate transporter, chloroplastic isoform X1"/>
    <property type="match status" value="1"/>
</dbReference>
<feature type="domain" description="Major facilitator superfamily (MFS) profile" evidence="7">
    <location>
        <begin position="110"/>
        <end position="516"/>
    </location>
</feature>
<keyword evidence="3 6" id="KW-1133">Transmembrane helix</keyword>
<feature type="transmembrane region" description="Helical" evidence="6">
    <location>
        <begin position="394"/>
        <end position="415"/>
    </location>
</feature>
<dbReference type="CDD" id="cd17380">
    <property type="entry name" value="MFS_SLC17A9_like"/>
    <property type="match status" value="1"/>
</dbReference>
<evidence type="ECO:0000256" key="1">
    <source>
        <dbReference type="ARBA" id="ARBA00004141"/>
    </source>
</evidence>
<feature type="transmembrane region" description="Helical" evidence="6">
    <location>
        <begin position="236"/>
        <end position="258"/>
    </location>
</feature>
<evidence type="ECO:0000256" key="4">
    <source>
        <dbReference type="ARBA" id="ARBA00023136"/>
    </source>
</evidence>
<dbReference type="InterPro" id="IPR011701">
    <property type="entry name" value="MFS"/>
</dbReference>
<feature type="transmembrane region" description="Helical" evidence="6">
    <location>
        <begin position="367"/>
        <end position="387"/>
    </location>
</feature>
<comment type="subcellular location">
    <subcellularLocation>
        <location evidence="1">Membrane</location>
        <topology evidence="1">Multi-pass membrane protein</topology>
    </subcellularLocation>
</comment>